<reference evidence="2" key="1">
    <citation type="journal article" date="2023" name="Mol. Phylogenet. Evol.">
        <title>Genome-scale phylogeny and comparative genomics of the fungal order Sordariales.</title>
        <authorList>
            <person name="Hensen N."/>
            <person name="Bonometti L."/>
            <person name="Westerberg I."/>
            <person name="Brannstrom I.O."/>
            <person name="Guillou S."/>
            <person name="Cros-Aarteil S."/>
            <person name="Calhoun S."/>
            <person name="Haridas S."/>
            <person name="Kuo A."/>
            <person name="Mondo S."/>
            <person name="Pangilinan J."/>
            <person name="Riley R."/>
            <person name="LaButti K."/>
            <person name="Andreopoulos B."/>
            <person name="Lipzen A."/>
            <person name="Chen C."/>
            <person name="Yan M."/>
            <person name="Daum C."/>
            <person name="Ng V."/>
            <person name="Clum A."/>
            <person name="Steindorff A."/>
            <person name="Ohm R.A."/>
            <person name="Martin F."/>
            <person name="Silar P."/>
            <person name="Natvig D.O."/>
            <person name="Lalanne C."/>
            <person name="Gautier V."/>
            <person name="Ament-Velasquez S.L."/>
            <person name="Kruys A."/>
            <person name="Hutchinson M.I."/>
            <person name="Powell A.J."/>
            <person name="Barry K."/>
            <person name="Miller A.N."/>
            <person name="Grigoriev I.V."/>
            <person name="Debuchy R."/>
            <person name="Gladieux P."/>
            <person name="Hiltunen Thoren M."/>
            <person name="Johannesson H."/>
        </authorList>
    </citation>
    <scope>NUCLEOTIDE SEQUENCE</scope>
    <source>
        <strain evidence="2">PSN293</strain>
    </source>
</reference>
<dbReference type="Proteomes" id="UP001301769">
    <property type="component" value="Unassembled WGS sequence"/>
</dbReference>
<feature type="region of interest" description="Disordered" evidence="1">
    <location>
        <begin position="285"/>
        <end position="484"/>
    </location>
</feature>
<accession>A0AAN6YFC4</accession>
<gene>
    <name evidence="2" type="ORF">QBC37DRAFT_396727</name>
</gene>
<proteinExistence type="predicted"/>
<evidence type="ECO:0000313" key="2">
    <source>
        <dbReference type="EMBL" id="KAK4217571.1"/>
    </source>
</evidence>
<dbReference type="EMBL" id="MU858059">
    <property type="protein sequence ID" value="KAK4217571.1"/>
    <property type="molecule type" value="Genomic_DNA"/>
</dbReference>
<feature type="compositionally biased region" description="Basic and acidic residues" evidence="1">
    <location>
        <begin position="422"/>
        <end position="437"/>
    </location>
</feature>
<comment type="caution">
    <text evidence="2">The sequence shown here is derived from an EMBL/GenBank/DDBJ whole genome shotgun (WGS) entry which is preliminary data.</text>
</comment>
<reference evidence="2" key="2">
    <citation type="submission" date="2023-05" db="EMBL/GenBank/DDBJ databases">
        <authorList>
            <consortium name="Lawrence Berkeley National Laboratory"/>
            <person name="Steindorff A."/>
            <person name="Hensen N."/>
            <person name="Bonometti L."/>
            <person name="Westerberg I."/>
            <person name="Brannstrom I.O."/>
            <person name="Guillou S."/>
            <person name="Cros-Aarteil S."/>
            <person name="Calhoun S."/>
            <person name="Haridas S."/>
            <person name="Kuo A."/>
            <person name="Mondo S."/>
            <person name="Pangilinan J."/>
            <person name="Riley R."/>
            <person name="Labutti K."/>
            <person name="Andreopoulos B."/>
            <person name="Lipzen A."/>
            <person name="Chen C."/>
            <person name="Yanf M."/>
            <person name="Daum C."/>
            <person name="Ng V."/>
            <person name="Clum A."/>
            <person name="Ohm R."/>
            <person name="Martin F."/>
            <person name="Silar P."/>
            <person name="Natvig D."/>
            <person name="Lalanne C."/>
            <person name="Gautier V."/>
            <person name="Ament-Velasquez S.L."/>
            <person name="Kruys A."/>
            <person name="Hutchinson M.I."/>
            <person name="Powell A.J."/>
            <person name="Barry K."/>
            <person name="Miller A.N."/>
            <person name="Grigoriev I.V."/>
            <person name="Debuchy R."/>
            <person name="Gladieux P."/>
            <person name="Thoren M.H."/>
            <person name="Johannesson H."/>
        </authorList>
    </citation>
    <scope>NUCLEOTIDE SEQUENCE</scope>
    <source>
        <strain evidence="2">PSN293</strain>
    </source>
</reference>
<evidence type="ECO:0000313" key="3">
    <source>
        <dbReference type="Proteomes" id="UP001301769"/>
    </source>
</evidence>
<keyword evidence="3" id="KW-1185">Reference proteome</keyword>
<organism evidence="2 3">
    <name type="scientific">Rhypophila decipiens</name>
    <dbReference type="NCBI Taxonomy" id="261697"/>
    <lineage>
        <taxon>Eukaryota</taxon>
        <taxon>Fungi</taxon>
        <taxon>Dikarya</taxon>
        <taxon>Ascomycota</taxon>
        <taxon>Pezizomycotina</taxon>
        <taxon>Sordariomycetes</taxon>
        <taxon>Sordariomycetidae</taxon>
        <taxon>Sordariales</taxon>
        <taxon>Naviculisporaceae</taxon>
        <taxon>Rhypophila</taxon>
    </lineage>
</organism>
<evidence type="ECO:0000256" key="1">
    <source>
        <dbReference type="SAM" id="MobiDB-lite"/>
    </source>
</evidence>
<feature type="compositionally biased region" description="Basic and acidic residues" evidence="1">
    <location>
        <begin position="445"/>
        <end position="463"/>
    </location>
</feature>
<feature type="compositionally biased region" description="Basic and acidic residues" evidence="1">
    <location>
        <begin position="377"/>
        <end position="400"/>
    </location>
</feature>
<feature type="compositionally biased region" description="Basic residues" evidence="1">
    <location>
        <begin position="464"/>
        <end position="478"/>
    </location>
</feature>
<name>A0AAN6YFC4_9PEZI</name>
<feature type="compositionally biased region" description="Low complexity" evidence="1">
    <location>
        <begin position="300"/>
        <end position="311"/>
    </location>
</feature>
<dbReference type="AlphaFoldDB" id="A0AAN6YFC4"/>
<protein>
    <submittedName>
        <fullName evidence="2">Uncharacterized protein</fullName>
    </submittedName>
</protein>
<sequence>MPPASLLEKARDADRRDLLREQWPLAKLSFEAGPSGLACLLVVYRNIMRRFDMRGDLDDIRDFGSQLSGLDKTIWDFLWRDHSNRSQDTEEYRVEASRILPELDNAFGDLSFDTLAKKVLIPLWGLRDLRRTTRVRELGSKTWEDLDIYTLPQELNEGWDIQKWDGAKTKGKNFNTVVAKRFNMTVMSTSKYGLFAAVRLRKSPEEHDMVHIYDRNGEWVLPFPASGIYYPDDWSLTDGDRDFMLFYKEGNPPSETHRLVMDVPKRRANRWKEKIGGVAEAEQIFKSRSQGSRDERAFVGSGQSSGSAQSGPLLFGPSPQAHLGNQGAGEPRRRPHEKSSTHPARLPPTGPSYERRPHEHSPNQSARGPPRQSFGGRQDDPYSGYREREPPSGPRSDRPEGFGGYQQPHRSNNMSRGPAWDNTRREYEDRGRRDVRGDTGQPGGRPRDSPDRSRHNDQDDRSRVSRSHHYGRRRRPRNITHLEY</sequence>